<evidence type="ECO:0000256" key="4">
    <source>
        <dbReference type="ARBA" id="ARBA00023002"/>
    </source>
</evidence>
<evidence type="ECO:0000259" key="7">
    <source>
        <dbReference type="Pfam" id="PF02777"/>
    </source>
</evidence>
<organism evidence="8 9">
    <name type="scientific">Benzoatithermus flavus</name>
    <dbReference type="NCBI Taxonomy" id="3108223"/>
    <lineage>
        <taxon>Bacteria</taxon>
        <taxon>Pseudomonadati</taxon>
        <taxon>Pseudomonadota</taxon>
        <taxon>Alphaproteobacteria</taxon>
        <taxon>Geminicoccales</taxon>
        <taxon>Geminicoccaceae</taxon>
        <taxon>Benzoatithermus</taxon>
    </lineage>
</organism>
<dbReference type="PRINTS" id="PR01703">
    <property type="entry name" value="MNSODISMTASE"/>
</dbReference>
<comment type="function">
    <text evidence="5">Destroys radicals which are normally produced within the cells and which are toxic to biological systems.</text>
</comment>
<dbReference type="PROSITE" id="PS00088">
    <property type="entry name" value="SOD_MN"/>
    <property type="match status" value="1"/>
</dbReference>
<keyword evidence="9" id="KW-1185">Reference proteome</keyword>
<proteinExistence type="inferred from homology"/>
<comment type="caution">
    <text evidence="8">The sequence shown here is derived from an EMBL/GenBank/DDBJ whole genome shotgun (WGS) entry which is preliminary data.</text>
</comment>
<comment type="similarity">
    <text evidence="1 5">Belongs to the iron/manganese superoxide dismutase family.</text>
</comment>
<dbReference type="InterPro" id="IPR036324">
    <property type="entry name" value="Mn/Fe_SOD_N_sf"/>
</dbReference>
<dbReference type="RefSeq" id="WP_418161071.1">
    <property type="nucleotide sequence ID" value="NZ_JBBLZC010000023.1"/>
</dbReference>
<evidence type="ECO:0000259" key="6">
    <source>
        <dbReference type="Pfam" id="PF00081"/>
    </source>
</evidence>
<dbReference type="InterPro" id="IPR036314">
    <property type="entry name" value="SOD_C_sf"/>
</dbReference>
<dbReference type="Gene3D" id="1.10.287.990">
    <property type="entry name" value="Fe,Mn superoxide dismutase (SOD) domain"/>
    <property type="match status" value="1"/>
</dbReference>
<evidence type="ECO:0000256" key="1">
    <source>
        <dbReference type="ARBA" id="ARBA00008714"/>
    </source>
</evidence>
<accession>A0ABU8XVL2</accession>
<dbReference type="GO" id="GO:0004784">
    <property type="term" value="F:superoxide dismutase activity"/>
    <property type="evidence" value="ECO:0007669"/>
    <property type="project" value="UniProtKB-EC"/>
</dbReference>
<dbReference type="SUPFAM" id="SSF54719">
    <property type="entry name" value="Fe,Mn superoxide dismutase (SOD), C-terminal domain"/>
    <property type="match status" value="1"/>
</dbReference>
<keyword evidence="4 5" id="KW-0560">Oxidoreductase</keyword>
<dbReference type="InterPro" id="IPR019832">
    <property type="entry name" value="Mn/Fe_SOD_C"/>
</dbReference>
<dbReference type="Pfam" id="PF02777">
    <property type="entry name" value="Sod_Fe_C"/>
    <property type="match status" value="1"/>
</dbReference>
<evidence type="ECO:0000313" key="9">
    <source>
        <dbReference type="Proteomes" id="UP001375743"/>
    </source>
</evidence>
<feature type="domain" description="Manganese/iron superoxide dismutase N-terminal" evidence="6">
    <location>
        <begin position="3"/>
        <end position="86"/>
    </location>
</feature>
<dbReference type="EC" id="1.15.1.1" evidence="2 5"/>
<dbReference type="Gene3D" id="3.55.40.20">
    <property type="entry name" value="Iron/manganese superoxide dismutase, C-terminal domain"/>
    <property type="match status" value="1"/>
</dbReference>
<dbReference type="SUPFAM" id="SSF46609">
    <property type="entry name" value="Fe,Mn superoxide dismutase (SOD), N-terminal domain"/>
    <property type="match status" value="1"/>
</dbReference>
<dbReference type="EMBL" id="JBBLZC010000023">
    <property type="protein sequence ID" value="MEK0085222.1"/>
    <property type="molecule type" value="Genomic_DNA"/>
</dbReference>
<evidence type="ECO:0000256" key="2">
    <source>
        <dbReference type="ARBA" id="ARBA00012682"/>
    </source>
</evidence>
<reference evidence="8 9" key="1">
    <citation type="submission" date="2024-01" db="EMBL/GenBank/DDBJ databases">
        <title>Multi-omics insights into the function and evolution of sodium benzoate biodegradation pathways in Benzoatithermus flavus gen. nov., sp. nov. from hot spring.</title>
        <authorList>
            <person name="Hu C.-J."/>
            <person name="Li W.-J."/>
        </authorList>
    </citation>
    <scope>NUCLEOTIDE SEQUENCE [LARGE SCALE GENOMIC DNA]</scope>
    <source>
        <strain evidence="8 9">SYSU G07066</strain>
    </source>
</reference>
<gene>
    <name evidence="8" type="ORF">U1T56_18885</name>
</gene>
<evidence type="ECO:0000313" key="8">
    <source>
        <dbReference type="EMBL" id="MEK0085222.1"/>
    </source>
</evidence>
<dbReference type="PANTHER" id="PTHR42769:SF3">
    <property type="entry name" value="SUPEROXIDE DISMUTASE [FE] 2, CHLOROPLASTIC"/>
    <property type="match status" value="1"/>
</dbReference>
<evidence type="ECO:0000256" key="5">
    <source>
        <dbReference type="RuleBase" id="RU000414"/>
    </source>
</evidence>
<dbReference type="Proteomes" id="UP001375743">
    <property type="component" value="Unassembled WGS sequence"/>
</dbReference>
<dbReference type="InterPro" id="IPR019833">
    <property type="entry name" value="Mn/Fe_SOD_BS"/>
</dbReference>
<dbReference type="InterPro" id="IPR001189">
    <property type="entry name" value="Mn/Fe_SOD"/>
</dbReference>
<comment type="catalytic activity">
    <reaction evidence="5">
        <text>2 superoxide + 2 H(+) = H2O2 + O2</text>
        <dbReference type="Rhea" id="RHEA:20696"/>
        <dbReference type="ChEBI" id="CHEBI:15378"/>
        <dbReference type="ChEBI" id="CHEBI:15379"/>
        <dbReference type="ChEBI" id="CHEBI:16240"/>
        <dbReference type="ChEBI" id="CHEBI:18421"/>
        <dbReference type="EC" id="1.15.1.1"/>
    </reaction>
</comment>
<dbReference type="Pfam" id="PF00081">
    <property type="entry name" value="Sod_Fe_N"/>
    <property type="match status" value="1"/>
</dbReference>
<protein>
    <recommendedName>
        <fullName evidence="2 5">Superoxide dismutase</fullName>
        <ecNumber evidence="2 5">1.15.1.1</ecNumber>
    </recommendedName>
</protein>
<dbReference type="InterPro" id="IPR019831">
    <property type="entry name" value="Mn/Fe_SOD_N"/>
</dbReference>
<feature type="domain" description="Manganese/iron superoxide dismutase C-terminal" evidence="7">
    <location>
        <begin position="95"/>
        <end position="194"/>
    </location>
</feature>
<keyword evidence="3 5" id="KW-0479">Metal-binding</keyword>
<dbReference type="PIRSF" id="PIRSF000349">
    <property type="entry name" value="SODismutase"/>
    <property type="match status" value="1"/>
</dbReference>
<sequence length="201" mass="22693">MAFQLPDLPYDYEALAPYMSSKTLHLHHDKHHQTYVTNLNNLIEGTEFASKSLEEIVTGSYGDPAKQGIFNNAGQHWNHNLFWRIMKKGGGGAPGGELARRINDAFGSFEAFKEQFKTAAVTQFGSGWAWLALDGDTLKVMKTPNGENPLVHGMRPILGLDVWEHAYYLDYENRRPEYVAAFLNNLVNWDEVEAELHKALA</sequence>
<name>A0ABU8XVL2_9PROT</name>
<dbReference type="PANTHER" id="PTHR42769">
    <property type="entry name" value="SUPEROXIDE DISMUTASE"/>
    <property type="match status" value="1"/>
</dbReference>
<evidence type="ECO:0000256" key="3">
    <source>
        <dbReference type="ARBA" id="ARBA00022723"/>
    </source>
</evidence>